<evidence type="ECO:0000256" key="6">
    <source>
        <dbReference type="ARBA" id="ARBA00022989"/>
    </source>
</evidence>
<dbReference type="RefSeq" id="WP_075077520.1">
    <property type="nucleotide sequence ID" value="NZ_BDCO01000002.1"/>
</dbReference>
<reference evidence="15" key="1">
    <citation type="journal article" date="2017" name="Genome Announc.">
        <title>Draft Genome Sequence of Terrimicrobium sacchariphilum NM-5T, a Facultative Anaerobic Soil Bacterium of the Class Spartobacteria.</title>
        <authorList>
            <person name="Qiu Y.L."/>
            <person name="Tourlousse D.M."/>
            <person name="Matsuura N."/>
            <person name="Ohashi A."/>
            <person name="Sekiguchi Y."/>
        </authorList>
    </citation>
    <scope>NUCLEOTIDE SEQUENCE [LARGE SCALE GENOMIC DNA]</scope>
    <source>
        <strain evidence="15">NM-5</strain>
    </source>
</reference>
<dbReference type="PANTHER" id="PTHR11351:SF31">
    <property type="entry name" value="DESATURASE 1, ISOFORM A-RELATED"/>
    <property type="match status" value="1"/>
</dbReference>
<comment type="similarity">
    <text evidence="2">Belongs to the fatty acid desaturase type 2 family.</text>
</comment>
<evidence type="ECO:0000256" key="5">
    <source>
        <dbReference type="ARBA" id="ARBA00022832"/>
    </source>
</evidence>
<keyword evidence="10 12" id="KW-0472">Membrane</keyword>
<dbReference type="GO" id="GO:0016717">
    <property type="term" value="F:oxidoreductase activity, acting on paired donors, with oxidation of a pair of donors resulting in the reduction of molecular oxygen to two molecules of water"/>
    <property type="evidence" value="ECO:0007669"/>
    <property type="project" value="InterPro"/>
</dbReference>
<dbReference type="AlphaFoldDB" id="A0A146G183"/>
<evidence type="ECO:0000256" key="3">
    <source>
        <dbReference type="ARBA" id="ARBA00022516"/>
    </source>
</evidence>
<name>A0A146G183_TERSA</name>
<evidence type="ECO:0000256" key="2">
    <source>
        <dbReference type="ARBA" id="ARBA00008749"/>
    </source>
</evidence>
<accession>A0A146G183</accession>
<evidence type="ECO:0000256" key="11">
    <source>
        <dbReference type="ARBA" id="ARBA00023160"/>
    </source>
</evidence>
<evidence type="ECO:0000256" key="4">
    <source>
        <dbReference type="ARBA" id="ARBA00022692"/>
    </source>
</evidence>
<keyword evidence="15" id="KW-1185">Reference proteome</keyword>
<evidence type="ECO:0000259" key="13">
    <source>
        <dbReference type="Pfam" id="PF00487"/>
    </source>
</evidence>
<evidence type="ECO:0000256" key="9">
    <source>
        <dbReference type="ARBA" id="ARBA00023098"/>
    </source>
</evidence>
<evidence type="ECO:0000256" key="12">
    <source>
        <dbReference type="SAM" id="Phobius"/>
    </source>
</evidence>
<evidence type="ECO:0000256" key="10">
    <source>
        <dbReference type="ARBA" id="ARBA00023136"/>
    </source>
</evidence>
<dbReference type="EMBL" id="BDCO01000002">
    <property type="protein sequence ID" value="GAT31625.1"/>
    <property type="molecule type" value="Genomic_DNA"/>
</dbReference>
<evidence type="ECO:0000313" key="14">
    <source>
        <dbReference type="EMBL" id="GAT31625.1"/>
    </source>
</evidence>
<dbReference type="InterPro" id="IPR005804">
    <property type="entry name" value="FA_desaturase_dom"/>
</dbReference>
<dbReference type="Proteomes" id="UP000076023">
    <property type="component" value="Unassembled WGS sequence"/>
</dbReference>
<keyword evidence="8" id="KW-0408">Iron</keyword>
<keyword evidence="11" id="KW-0275">Fatty acid biosynthesis</keyword>
<protein>
    <submittedName>
        <fullName evidence="14">Stearoyl-CoA desaturase</fullName>
    </submittedName>
</protein>
<keyword evidence="9" id="KW-0443">Lipid metabolism</keyword>
<feature type="transmembrane region" description="Helical" evidence="12">
    <location>
        <begin position="36"/>
        <end position="57"/>
    </location>
</feature>
<evidence type="ECO:0000313" key="15">
    <source>
        <dbReference type="Proteomes" id="UP000076023"/>
    </source>
</evidence>
<dbReference type="Pfam" id="PF00487">
    <property type="entry name" value="FA_desaturase"/>
    <property type="match status" value="1"/>
</dbReference>
<comment type="subcellular location">
    <subcellularLocation>
        <location evidence="1">Membrane</location>
        <topology evidence="1">Multi-pass membrane protein</topology>
    </subcellularLocation>
</comment>
<evidence type="ECO:0000256" key="1">
    <source>
        <dbReference type="ARBA" id="ARBA00004141"/>
    </source>
</evidence>
<dbReference type="STRING" id="690879.TSACC_219"/>
<dbReference type="CDD" id="cd03505">
    <property type="entry name" value="Delta9-FADS-like"/>
    <property type="match status" value="1"/>
</dbReference>
<evidence type="ECO:0000256" key="7">
    <source>
        <dbReference type="ARBA" id="ARBA00023002"/>
    </source>
</evidence>
<dbReference type="GO" id="GO:0016020">
    <property type="term" value="C:membrane"/>
    <property type="evidence" value="ECO:0007669"/>
    <property type="project" value="UniProtKB-SubCell"/>
</dbReference>
<evidence type="ECO:0000256" key="8">
    <source>
        <dbReference type="ARBA" id="ARBA00023004"/>
    </source>
</evidence>
<keyword evidence="5" id="KW-0276">Fatty acid metabolism</keyword>
<organism evidence="14 15">
    <name type="scientific">Terrimicrobium sacchariphilum</name>
    <dbReference type="NCBI Taxonomy" id="690879"/>
    <lineage>
        <taxon>Bacteria</taxon>
        <taxon>Pseudomonadati</taxon>
        <taxon>Verrucomicrobiota</taxon>
        <taxon>Terrimicrobiia</taxon>
        <taxon>Terrimicrobiales</taxon>
        <taxon>Terrimicrobiaceae</taxon>
        <taxon>Terrimicrobium</taxon>
    </lineage>
</organism>
<feature type="domain" description="Fatty acid desaturase" evidence="13">
    <location>
        <begin position="58"/>
        <end position="274"/>
    </location>
</feature>
<keyword evidence="4 12" id="KW-0812">Transmembrane</keyword>
<keyword evidence="7" id="KW-0560">Oxidoreductase</keyword>
<feature type="transmembrane region" description="Helical" evidence="12">
    <location>
        <begin position="177"/>
        <end position="197"/>
    </location>
</feature>
<proteinExistence type="inferred from homology"/>
<keyword evidence="6 12" id="KW-1133">Transmembrane helix</keyword>
<dbReference type="InParanoid" id="A0A146G183"/>
<dbReference type="GO" id="GO:0006633">
    <property type="term" value="P:fatty acid biosynthetic process"/>
    <property type="evidence" value="ECO:0007669"/>
    <property type="project" value="UniProtKB-KW"/>
</dbReference>
<gene>
    <name evidence="14" type="ORF">TSACC_219</name>
</gene>
<dbReference type="PRINTS" id="PR00075">
    <property type="entry name" value="FACDDSATRASE"/>
</dbReference>
<dbReference type="PANTHER" id="PTHR11351">
    <property type="entry name" value="ACYL-COA DESATURASE"/>
    <property type="match status" value="1"/>
</dbReference>
<keyword evidence="3" id="KW-0444">Lipid biosynthesis</keyword>
<comment type="caution">
    <text evidence="14">The sequence shown here is derived from an EMBL/GenBank/DDBJ whole genome shotgun (WGS) entry which is preliminary data.</text>
</comment>
<dbReference type="OrthoDB" id="9768289at2"/>
<feature type="transmembrane region" description="Helical" evidence="12">
    <location>
        <begin position="63"/>
        <end position="85"/>
    </location>
</feature>
<feature type="transmembrane region" description="Helical" evidence="12">
    <location>
        <begin position="209"/>
        <end position="231"/>
    </location>
</feature>
<dbReference type="InterPro" id="IPR015876">
    <property type="entry name" value="Acyl-CoA_DS"/>
</dbReference>
<sequence length="316" mass="36169">MRFVTTLGRRLVEAVDSDYFPAGSEIVRSQPERMEFARLIPFIILHLGCLGVIWTGWSWTAVIVAAALYVVRMFAITAFYHRYFCHRAYKTSRAAQFLFALIGLTAVQRGPLWWAAVHRHHHAHSDEEVDAHSPVQKGFLWSHVGWLTSSRNFPTDYRIVRDLVRYPELHFLNRFDLIGPVLLLVLLYALGAGLEAFAPGLGTSGWQMVVWGFFISTTVLFHATCAVNSFAHTLGSKRFPTEDESRNSFLLAIITLGEGWHNNHHHYQSSARQGFYWWEIDISYYLLKLLAALGIVWDLREVPEQVYTQADAKARS</sequence>